<dbReference type="PRINTS" id="PR00344">
    <property type="entry name" value="BCTRLSENSOR"/>
</dbReference>
<evidence type="ECO:0000259" key="8">
    <source>
        <dbReference type="PROSITE" id="PS50109"/>
    </source>
</evidence>
<dbReference type="GO" id="GO:0000155">
    <property type="term" value="F:phosphorelay sensor kinase activity"/>
    <property type="evidence" value="ECO:0007669"/>
    <property type="project" value="InterPro"/>
</dbReference>
<dbReference type="Pfam" id="PF00512">
    <property type="entry name" value="HisKA"/>
    <property type="match status" value="1"/>
</dbReference>
<dbReference type="PROSITE" id="PS50110">
    <property type="entry name" value="RESPONSE_REGULATORY"/>
    <property type="match status" value="1"/>
</dbReference>
<dbReference type="Gene3D" id="1.10.287.130">
    <property type="match status" value="1"/>
</dbReference>
<dbReference type="InterPro" id="IPR052162">
    <property type="entry name" value="Sensor_kinase/Photoreceptor"/>
</dbReference>
<dbReference type="EMBL" id="ASRX01000071">
    <property type="protein sequence ID" value="EYF01818.1"/>
    <property type="molecule type" value="Genomic_DNA"/>
</dbReference>
<dbReference type="FunFam" id="3.30.565.10:FF:000006">
    <property type="entry name" value="Sensor histidine kinase WalK"/>
    <property type="match status" value="1"/>
</dbReference>
<keyword evidence="11" id="KW-1185">Reference proteome</keyword>
<organism evidence="10 11">
    <name type="scientific">Chondromyces apiculatus DSM 436</name>
    <dbReference type="NCBI Taxonomy" id="1192034"/>
    <lineage>
        <taxon>Bacteria</taxon>
        <taxon>Pseudomonadati</taxon>
        <taxon>Myxococcota</taxon>
        <taxon>Polyangia</taxon>
        <taxon>Polyangiales</taxon>
        <taxon>Polyangiaceae</taxon>
        <taxon>Chondromyces</taxon>
    </lineage>
</organism>
<dbReference type="InterPro" id="IPR005467">
    <property type="entry name" value="His_kinase_dom"/>
</dbReference>
<dbReference type="InterPro" id="IPR011006">
    <property type="entry name" value="CheY-like_superfamily"/>
</dbReference>
<dbReference type="Gene3D" id="3.40.50.2300">
    <property type="match status" value="1"/>
</dbReference>
<dbReference type="Gene3D" id="3.30.565.10">
    <property type="entry name" value="Histidine kinase-like ATPase, C-terminal domain"/>
    <property type="match status" value="1"/>
</dbReference>
<evidence type="ECO:0000259" key="9">
    <source>
        <dbReference type="PROSITE" id="PS50110"/>
    </source>
</evidence>
<name>A0A017SXX0_9BACT</name>
<dbReference type="SUPFAM" id="SSF47384">
    <property type="entry name" value="Homodimeric domain of signal transducing histidine kinase"/>
    <property type="match status" value="1"/>
</dbReference>
<dbReference type="SMART" id="SM00448">
    <property type="entry name" value="REC"/>
    <property type="match status" value="1"/>
</dbReference>
<comment type="caution">
    <text evidence="10">The sequence shown here is derived from an EMBL/GenBank/DDBJ whole genome shotgun (WGS) entry which is preliminary data.</text>
</comment>
<dbReference type="SMART" id="SM00387">
    <property type="entry name" value="HATPase_c"/>
    <property type="match status" value="1"/>
</dbReference>
<keyword evidence="7" id="KW-0175">Coiled coil</keyword>
<feature type="domain" description="Response regulatory" evidence="9">
    <location>
        <begin position="3"/>
        <end position="119"/>
    </location>
</feature>
<dbReference type="eggNOG" id="COG4251">
    <property type="taxonomic scope" value="Bacteria"/>
</dbReference>
<feature type="modified residue" description="4-aspartylphosphate" evidence="6">
    <location>
        <position position="52"/>
    </location>
</feature>
<proteinExistence type="predicted"/>
<evidence type="ECO:0000256" key="1">
    <source>
        <dbReference type="ARBA" id="ARBA00000085"/>
    </source>
</evidence>
<dbReference type="InterPro" id="IPR003594">
    <property type="entry name" value="HATPase_dom"/>
</dbReference>
<feature type="coiled-coil region" evidence="7">
    <location>
        <begin position="177"/>
        <end position="227"/>
    </location>
</feature>
<comment type="catalytic activity">
    <reaction evidence="1">
        <text>ATP + protein L-histidine = ADP + protein N-phospho-L-histidine.</text>
        <dbReference type="EC" id="2.7.13.3"/>
    </reaction>
</comment>
<dbReference type="SUPFAM" id="SSF52172">
    <property type="entry name" value="CheY-like"/>
    <property type="match status" value="1"/>
</dbReference>
<reference evidence="10 11" key="1">
    <citation type="submission" date="2013-05" db="EMBL/GenBank/DDBJ databases">
        <title>Genome assembly of Chondromyces apiculatus DSM 436.</title>
        <authorList>
            <person name="Sharma G."/>
            <person name="Khatri I."/>
            <person name="Kaur C."/>
            <person name="Mayilraj S."/>
            <person name="Subramanian S."/>
        </authorList>
    </citation>
    <scope>NUCLEOTIDE SEQUENCE [LARGE SCALE GENOMIC DNA]</scope>
    <source>
        <strain evidence="10 11">DSM 436</strain>
    </source>
</reference>
<protein>
    <recommendedName>
        <fullName evidence="2">histidine kinase</fullName>
        <ecNumber evidence="2">2.7.13.3</ecNumber>
    </recommendedName>
</protein>
<dbReference type="EC" id="2.7.13.3" evidence="2"/>
<sequence>MSRVLIVEDSATQAAELRLTLVREGFEAERAANARAALSRLGEGHFDLVLSDIVMPGLSGFDLCRAIKADPALHALPVILLTSLNDLTDILQGLECGADNYVTKPYETRSLVDRIHQTLAKRAHRESGSGPDDMIFRGQHLRVTADKQQILGFLLSAFEDFARAKTDEQESRLAAEQDRLAAEAARVREALLRKEKEHEEELARTLAQKIEERTAELVAANQQLQREIFIRKLAEEELARKATALSRSNAELEQFARAASHDLQEPLRTVMSYAQLIARRYQGRLDPDADDFLRFITDGTSRMQALIKGLLEVSRLGSAPAAENAIDCNDLLGQALANLQAALAESGATITHDPLPTVAADPRQLLQLLQNLIGNALKYRGETPPRVHVSASRHEDGSWLFSVRDNGIGFDPRYADRIFALFQRLHTQEEYPGTGIGLALCKKIVERHGGQMRADSVPGEGSTFYFTLPALPDGPP</sequence>
<dbReference type="SUPFAM" id="SSF55874">
    <property type="entry name" value="ATPase domain of HSP90 chaperone/DNA topoisomerase II/histidine kinase"/>
    <property type="match status" value="1"/>
</dbReference>
<evidence type="ECO:0000256" key="3">
    <source>
        <dbReference type="ARBA" id="ARBA00022553"/>
    </source>
</evidence>
<evidence type="ECO:0000256" key="7">
    <source>
        <dbReference type="SAM" id="Coils"/>
    </source>
</evidence>
<dbReference type="OrthoDB" id="9787818at2"/>
<evidence type="ECO:0000313" key="11">
    <source>
        <dbReference type="Proteomes" id="UP000019678"/>
    </source>
</evidence>
<dbReference type="PANTHER" id="PTHR43304">
    <property type="entry name" value="PHYTOCHROME-LIKE PROTEIN CPH1"/>
    <property type="match status" value="1"/>
</dbReference>
<evidence type="ECO:0000256" key="2">
    <source>
        <dbReference type="ARBA" id="ARBA00012438"/>
    </source>
</evidence>
<dbReference type="AlphaFoldDB" id="A0A017SXX0"/>
<gene>
    <name evidence="10" type="ORF">CAP_7771</name>
</gene>
<dbReference type="RefSeq" id="WP_052376511.1">
    <property type="nucleotide sequence ID" value="NZ_ASRX01000071.1"/>
</dbReference>
<keyword evidence="3 6" id="KW-0597">Phosphoprotein</keyword>
<evidence type="ECO:0000256" key="6">
    <source>
        <dbReference type="PROSITE-ProRule" id="PRU00169"/>
    </source>
</evidence>
<dbReference type="PANTHER" id="PTHR43304:SF1">
    <property type="entry name" value="PAC DOMAIN-CONTAINING PROTEIN"/>
    <property type="match status" value="1"/>
</dbReference>
<dbReference type="InterPro" id="IPR036890">
    <property type="entry name" value="HATPase_C_sf"/>
</dbReference>
<feature type="domain" description="Histidine kinase" evidence="8">
    <location>
        <begin position="258"/>
        <end position="472"/>
    </location>
</feature>
<dbReference type="STRING" id="1192034.CAP_7771"/>
<dbReference type="CDD" id="cd00082">
    <property type="entry name" value="HisKA"/>
    <property type="match status" value="1"/>
</dbReference>
<dbReference type="Pfam" id="PF00072">
    <property type="entry name" value="Response_reg"/>
    <property type="match status" value="1"/>
</dbReference>
<keyword evidence="4" id="KW-0808">Transferase</keyword>
<dbReference type="Proteomes" id="UP000019678">
    <property type="component" value="Unassembled WGS sequence"/>
</dbReference>
<dbReference type="PROSITE" id="PS50109">
    <property type="entry name" value="HIS_KIN"/>
    <property type="match status" value="1"/>
</dbReference>
<evidence type="ECO:0000256" key="5">
    <source>
        <dbReference type="ARBA" id="ARBA00022777"/>
    </source>
</evidence>
<evidence type="ECO:0000256" key="4">
    <source>
        <dbReference type="ARBA" id="ARBA00022679"/>
    </source>
</evidence>
<evidence type="ECO:0000313" key="10">
    <source>
        <dbReference type="EMBL" id="EYF01818.1"/>
    </source>
</evidence>
<dbReference type="InterPro" id="IPR004358">
    <property type="entry name" value="Sig_transdc_His_kin-like_C"/>
</dbReference>
<dbReference type="InterPro" id="IPR001789">
    <property type="entry name" value="Sig_transdc_resp-reg_receiver"/>
</dbReference>
<dbReference type="InterPro" id="IPR036097">
    <property type="entry name" value="HisK_dim/P_sf"/>
</dbReference>
<dbReference type="InterPro" id="IPR003661">
    <property type="entry name" value="HisK_dim/P_dom"/>
</dbReference>
<keyword evidence="5 10" id="KW-0418">Kinase</keyword>
<dbReference type="Pfam" id="PF02518">
    <property type="entry name" value="HATPase_c"/>
    <property type="match status" value="1"/>
</dbReference>
<dbReference type="SMART" id="SM00388">
    <property type="entry name" value="HisKA"/>
    <property type="match status" value="1"/>
</dbReference>
<accession>A0A017SXX0</accession>